<dbReference type="Proteomes" id="UP000030764">
    <property type="component" value="Unassembled WGS sequence"/>
</dbReference>
<evidence type="ECO:0000256" key="1">
    <source>
        <dbReference type="SAM" id="MobiDB-lite"/>
    </source>
</evidence>
<proteinExistence type="predicted"/>
<feature type="compositionally biased region" description="Basic and acidic residues" evidence="1">
    <location>
        <begin position="16"/>
        <end position="27"/>
    </location>
</feature>
<accession>A0A085LXH3</accession>
<dbReference type="InterPro" id="IPR021109">
    <property type="entry name" value="Peptidase_aspartic_dom_sf"/>
</dbReference>
<dbReference type="EMBL" id="KL367983">
    <property type="protein sequence ID" value="KFD59419.1"/>
    <property type="molecule type" value="Genomic_DNA"/>
</dbReference>
<organism evidence="3 5">
    <name type="scientific">Trichuris suis</name>
    <name type="common">pig whipworm</name>
    <dbReference type="NCBI Taxonomy" id="68888"/>
    <lineage>
        <taxon>Eukaryota</taxon>
        <taxon>Metazoa</taxon>
        <taxon>Ecdysozoa</taxon>
        <taxon>Nematoda</taxon>
        <taxon>Enoplea</taxon>
        <taxon>Dorylaimia</taxon>
        <taxon>Trichinellida</taxon>
        <taxon>Trichuridae</taxon>
        <taxon>Trichuris</taxon>
    </lineage>
</organism>
<protein>
    <submittedName>
        <fullName evidence="3">Uncharacterized protein</fullName>
    </submittedName>
</protein>
<dbReference type="EMBL" id="KL363266">
    <property type="protein sequence ID" value="KFD49669.1"/>
    <property type="molecule type" value="Genomic_DNA"/>
</dbReference>
<evidence type="ECO:0000313" key="5">
    <source>
        <dbReference type="Proteomes" id="UP000030764"/>
    </source>
</evidence>
<evidence type="ECO:0000313" key="2">
    <source>
        <dbReference type="EMBL" id="KFD45067.1"/>
    </source>
</evidence>
<feature type="region of interest" description="Disordered" evidence="1">
    <location>
        <begin position="1"/>
        <end position="33"/>
    </location>
</feature>
<dbReference type="Gene3D" id="2.40.70.10">
    <property type="entry name" value="Acid Proteases"/>
    <property type="match status" value="1"/>
</dbReference>
<reference evidence="3 5" key="1">
    <citation type="journal article" date="2014" name="Nat. Genet.">
        <title>Genome and transcriptome of the porcine whipworm Trichuris suis.</title>
        <authorList>
            <person name="Jex A.R."/>
            <person name="Nejsum P."/>
            <person name="Schwarz E.M."/>
            <person name="Hu L."/>
            <person name="Young N.D."/>
            <person name="Hall R.S."/>
            <person name="Korhonen P.K."/>
            <person name="Liao S."/>
            <person name="Thamsborg S."/>
            <person name="Xia J."/>
            <person name="Xu P."/>
            <person name="Wang S."/>
            <person name="Scheerlinck J.P."/>
            <person name="Hofmann A."/>
            <person name="Sternberg P.W."/>
            <person name="Wang J."/>
            <person name="Gasser R.B."/>
        </authorList>
    </citation>
    <scope>NUCLEOTIDE SEQUENCE [LARGE SCALE GENOMIC DNA]</scope>
    <source>
        <strain evidence="4">DCEP-RM93F</strain>
        <strain evidence="3">DCEP-RM93M</strain>
    </source>
</reference>
<gene>
    <name evidence="3" type="ORF">M513_09501</name>
    <name evidence="2" type="ORF">M513_14056</name>
    <name evidence="4" type="ORF">M514_28402</name>
</gene>
<dbReference type="AlphaFoldDB" id="A0A085LXH3"/>
<dbReference type="EMBL" id="KL363821">
    <property type="protein sequence ID" value="KFD45067.1"/>
    <property type="molecule type" value="Genomic_DNA"/>
</dbReference>
<sequence length="121" mass="13173">MHSGRKNLLRVQQAESPRRSLCRERPSNNRSQRAQAVNVVDVPSHGIVTSEPADSSDEDVWLNSVSGPAKPIGHKAVVSLNINHQPVEMIYDPGAAQSVISESLWHRLGKPPLKASPTLIA</sequence>
<evidence type="ECO:0000313" key="3">
    <source>
        <dbReference type="EMBL" id="KFD49669.1"/>
    </source>
</evidence>
<name>A0A085LXH3_9BILA</name>
<dbReference type="Proteomes" id="UP000030758">
    <property type="component" value="Unassembled WGS sequence"/>
</dbReference>
<keyword evidence="5" id="KW-1185">Reference proteome</keyword>
<evidence type="ECO:0000313" key="4">
    <source>
        <dbReference type="EMBL" id="KFD59419.1"/>
    </source>
</evidence>
<dbReference type="SUPFAM" id="SSF50630">
    <property type="entry name" value="Acid proteases"/>
    <property type="match status" value="1"/>
</dbReference>
<dbReference type="Pfam" id="PF13650">
    <property type="entry name" value="Asp_protease_2"/>
    <property type="match status" value="1"/>
</dbReference>